<keyword evidence="2" id="KW-1185">Reference proteome</keyword>
<accession>A0A5C3QX51</accession>
<dbReference type="EMBL" id="ML178821">
    <property type="protein sequence ID" value="TFL02944.1"/>
    <property type="molecule type" value="Genomic_DNA"/>
</dbReference>
<name>A0A5C3QX51_9AGAR</name>
<protein>
    <submittedName>
        <fullName evidence="1">Uncharacterized protein</fullName>
    </submittedName>
</protein>
<proteinExistence type="predicted"/>
<gene>
    <name evidence="1" type="ORF">BDV98DRAFT_565102</name>
</gene>
<organism evidence="1 2">
    <name type="scientific">Pterulicium gracile</name>
    <dbReference type="NCBI Taxonomy" id="1884261"/>
    <lineage>
        <taxon>Eukaryota</taxon>
        <taxon>Fungi</taxon>
        <taxon>Dikarya</taxon>
        <taxon>Basidiomycota</taxon>
        <taxon>Agaricomycotina</taxon>
        <taxon>Agaricomycetes</taxon>
        <taxon>Agaricomycetidae</taxon>
        <taxon>Agaricales</taxon>
        <taxon>Pleurotineae</taxon>
        <taxon>Pterulaceae</taxon>
        <taxon>Pterulicium</taxon>
    </lineage>
</organism>
<evidence type="ECO:0000313" key="1">
    <source>
        <dbReference type="EMBL" id="TFL02944.1"/>
    </source>
</evidence>
<dbReference type="Proteomes" id="UP000305067">
    <property type="component" value="Unassembled WGS sequence"/>
</dbReference>
<dbReference type="AlphaFoldDB" id="A0A5C3QX51"/>
<sequence length="93" mass="9858">MTRTTTPSLPPLRAAIASTALLPTLPLPVSPRSTLTGTLSPAHVLPSTCATLVLVARSMESSRTHRWAFVATGTKATTCTRSPRCSNARRSSR</sequence>
<evidence type="ECO:0000313" key="2">
    <source>
        <dbReference type="Proteomes" id="UP000305067"/>
    </source>
</evidence>
<reference evidence="1 2" key="1">
    <citation type="journal article" date="2019" name="Nat. Ecol. Evol.">
        <title>Megaphylogeny resolves global patterns of mushroom evolution.</title>
        <authorList>
            <person name="Varga T."/>
            <person name="Krizsan K."/>
            <person name="Foldi C."/>
            <person name="Dima B."/>
            <person name="Sanchez-Garcia M."/>
            <person name="Sanchez-Ramirez S."/>
            <person name="Szollosi G.J."/>
            <person name="Szarkandi J.G."/>
            <person name="Papp V."/>
            <person name="Albert L."/>
            <person name="Andreopoulos W."/>
            <person name="Angelini C."/>
            <person name="Antonin V."/>
            <person name="Barry K.W."/>
            <person name="Bougher N.L."/>
            <person name="Buchanan P."/>
            <person name="Buyck B."/>
            <person name="Bense V."/>
            <person name="Catcheside P."/>
            <person name="Chovatia M."/>
            <person name="Cooper J."/>
            <person name="Damon W."/>
            <person name="Desjardin D."/>
            <person name="Finy P."/>
            <person name="Geml J."/>
            <person name="Haridas S."/>
            <person name="Hughes K."/>
            <person name="Justo A."/>
            <person name="Karasinski D."/>
            <person name="Kautmanova I."/>
            <person name="Kiss B."/>
            <person name="Kocsube S."/>
            <person name="Kotiranta H."/>
            <person name="LaButti K.M."/>
            <person name="Lechner B.E."/>
            <person name="Liimatainen K."/>
            <person name="Lipzen A."/>
            <person name="Lukacs Z."/>
            <person name="Mihaltcheva S."/>
            <person name="Morgado L.N."/>
            <person name="Niskanen T."/>
            <person name="Noordeloos M.E."/>
            <person name="Ohm R.A."/>
            <person name="Ortiz-Santana B."/>
            <person name="Ovrebo C."/>
            <person name="Racz N."/>
            <person name="Riley R."/>
            <person name="Savchenko A."/>
            <person name="Shiryaev A."/>
            <person name="Soop K."/>
            <person name="Spirin V."/>
            <person name="Szebenyi C."/>
            <person name="Tomsovsky M."/>
            <person name="Tulloss R.E."/>
            <person name="Uehling J."/>
            <person name="Grigoriev I.V."/>
            <person name="Vagvolgyi C."/>
            <person name="Papp T."/>
            <person name="Martin F.M."/>
            <person name="Miettinen O."/>
            <person name="Hibbett D.S."/>
            <person name="Nagy L.G."/>
        </authorList>
    </citation>
    <scope>NUCLEOTIDE SEQUENCE [LARGE SCALE GENOMIC DNA]</scope>
    <source>
        <strain evidence="1 2">CBS 309.79</strain>
    </source>
</reference>